<dbReference type="GO" id="GO:0015030">
    <property type="term" value="C:Cajal body"/>
    <property type="evidence" value="ECO:0007669"/>
    <property type="project" value="UniProtKB-SubCell"/>
</dbReference>
<keyword evidence="4" id="KW-0508">mRNA splicing</keyword>
<dbReference type="GO" id="GO:0003723">
    <property type="term" value="F:RNA binding"/>
    <property type="evidence" value="ECO:0007669"/>
    <property type="project" value="InterPro"/>
</dbReference>
<proteinExistence type="inferred from homology"/>
<dbReference type="CDD" id="cd20399">
    <property type="entry name" value="Tudor_SPF30"/>
    <property type="match status" value="1"/>
</dbReference>
<evidence type="ECO:0000259" key="7">
    <source>
        <dbReference type="PROSITE" id="PS50304"/>
    </source>
</evidence>
<protein>
    <submittedName>
        <fullName evidence="10">Tudor domain-containing protein</fullName>
    </submittedName>
</protein>
<evidence type="ECO:0000313" key="8">
    <source>
        <dbReference type="EMBL" id="VDP03514.1"/>
    </source>
</evidence>
<evidence type="ECO:0000313" key="9">
    <source>
        <dbReference type="Proteomes" id="UP000270296"/>
    </source>
</evidence>
<feature type="coiled-coil region" evidence="6">
    <location>
        <begin position="154"/>
        <end position="184"/>
    </location>
</feature>
<evidence type="ECO:0000256" key="6">
    <source>
        <dbReference type="SAM" id="Coils"/>
    </source>
</evidence>
<evidence type="ECO:0000256" key="5">
    <source>
        <dbReference type="ARBA" id="ARBA00023242"/>
    </source>
</evidence>
<organism evidence="10">
    <name type="scientific">Soboliphyme baturini</name>
    <dbReference type="NCBI Taxonomy" id="241478"/>
    <lineage>
        <taxon>Eukaryota</taxon>
        <taxon>Metazoa</taxon>
        <taxon>Ecdysozoa</taxon>
        <taxon>Nematoda</taxon>
        <taxon>Enoplea</taxon>
        <taxon>Dorylaimia</taxon>
        <taxon>Dioctophymatida</taxon>
        <taxon>Dioctophymatoidea</taxon>
        <taxon>Soboliphymatidae</taxon>
        <taxon>Soboliphyme</taxon>
    </lineage>
</organism>
<dbReference type="OrthoDB" id="79171at2759"/>
<dbReference type="Pfam" id="PF06003">
    <property type="entry name" value="SMN_Tudor"/>
    <property type="match status" value="1"/>
</dbReference>
<comment type="subcellular location">
    <subcellularLocation>
        <location evidence="1">Nucleus</location>
        <location evidence="1">Cajal body</location>
    </subcellularLocation>
</comment>
<sequence>MSEDLHTNIENYKLQLQQVEAALVAESENEELKKLKADLEEVIKITQELLQSSADGTPVANGNDPPIDDPKPVKEWKVGDRCMAVWSKNNQLYEAVIDGISEGKAAVTFVGYNVTEINKLYQLRICEQTQPKKYLWDTKPKAKSQWQVEKERRRKKALKKFQRLKQIEEDKEAEKNKWKEFTAKA</sequence>
<dbReference type="WBParaSite" id="SBAD_0000433101-mRNA-1">
    <property type="protein sequence ID" value="SBAD_0000433101-mRNA-1"/>
    <property type="gene ID" value="SBAD_0000433101"/>
</dbReference>
<dbReference type="Proteomes" id="UP000270296">
    <property type="component" value="Unassembled WGS sequence"/>
</dbReference>
<accession>A0A183IKK4</accession>
<dbReference type="AlphaFoldDB" id="A0A183IKK4"/>
<reference evidence="8 9" key="2">
    <citation type="submission" date="2018-11" db="EMBL/GenBank/DDBJ databases">
        <authorList>
            <consortium name="Pathogen Informatics"/>
        </authorList>
    </citation>
    <scope>NUCLEOTIDE SEQUENCE [LARGE SCALE GENOMIC DNA]</scope>
</reference>
<evidence type="ECO:0000256" key="2">
    <source>
        <dbReference type="ARBA" id="ARBA00005371"/>
    </source>
</evidence>
<gene>
    <name evidence="8" type="ORF">SBAD_LOCUS4150</name>
</gene>
<dbReference type="InterPro" id="IPR002999">
    <property type="entry name" value="Tudor"/>
</dbReference>
<dbReference type="GO" id="GO:0008380">
    <property type="term" value="P:RNA splicing"/>
    <property type="evidence" value="ECO:0007669"/>
    <property type="project" value="UniProtKB-KW"/>
</dbReference>
<reference evidence="10" key="1">
    <citation type="submission" date="2016-06" db="UniProtKB">
        <authorList>
            <consortium name="WormBaseParasite"/>
        </authorList>
    </citation>
    <scope>IDENTIFICATION</scope>
</reference>
<evidence type="ECO:0000256" key="3">
    <source>
        <dbReference type="ARBA" id="ARBA00022664"/>
    </source>
</evidence>
<keyword evidence="3" id="KW-0507">mRNA processing</keyword>
<evidence type="ECO:0000256" key="4">
    <source>
        <dbReference type="ARBA" id="ARBA00023187"/>
    </source>
</evidence>
<evidence type="ECO:0000313" key="10">
    <source>
        <dbReference type="WBParaSite" id="SBAD_0000433101-mRNA-1"/>
    </source>
</evidence>
<dbReference type="GO" id="GO:0005737">
    <property type="term" value="C:cytoplasm"/>
    <property type="evidence" value="ECO:0007669"/>
    <property type="project" value="InterPro"/>
</dbReference>
<dbReference type="PROSITE" id="PS50304">
    <property type="entry name" value="TUDOR"/>
    <property type="match status" value="1"/>
</dbReference>
<dbReference type="SMART" id="SM00333">
    <property type="entry name" value="TUDOR"/>
    <property type="match status" value="1"/>
</dbReference>
<dbReference type="PANTHER" id="PTHR46297">
    <property type="entry name" value="ZINC FINGER CCCH-TYPE WITH G PATCH DOMAIN-CONTAINING PROTEIN"/>
    <property type="match status" value="1"/>
</dbReference>
<comment type="similarity">
    <text evidence="2">Belongs to the SMN family.</text>
</comment>
<dbReference type="Gene3D" id="2.30.30.140">
    <property type="match status" value="1"/>
</dbReference>
<dbReference type="GO" id="GO:0006397">
    <property type="term" value="P:mRNA processing"/>
    <property type="evidence" value="ECO:0007669"/>
    <property type="project" value="UniProtKB-KW"/>
</dbReference>
<keyword evidence="6" id="KW-0175">Coiled coil</keyword>
<feature type="coiled-coil region" evidence="6">
    <location>
        <begin position="2"/>
        <end position="49"/>
    </location>
</feature>
<evidence type="ECO:0000256" key="1">
    <source>
        <dbReference type="ARBA" id="ARBA00004408"/>
    </source>
</evidence>
<dbReference type="InterPro" id="IPR010304">
    <property type="entry name" value="SMN_Tudor"/>
</dbReference>
<feature type="domain" description="Tudor" evidence="7">
    <location>
        <begin position="75"/>
        <end position="133"/>
    </location>
</feature>
<name>A0A183IKK4_9BILA</name>
<keyword evidence="5" id="KW-0539">Nucleus</keyword>
<dbReference type="EMBL" id="UZAM01008153">
    <property type="protein sequence ID" value="VDP03514.1"/>
    <property type="molecule type" value="Genomic_DNA"/>
</dbReference>
<dbReference type="SUPFAM" id="SSF63748">
    <property type="entry name" value="Tudor/PWWP/MBT"/>
    <property type="match status" value="1"/>
</dbReference>
<keyword evidence="9" id="KW-1185">Reference proteome</keyword>